<proteinExistence type="predicted"/>
<keyword evidence="2" id="KW-1185">Reference proteome</keyword>
<organism evidence="1 2">
    <name type="scientific">Rhipicephalus microplus</name>
    <name type="common">Cattle tick</name>
    <name type="synonym">Boophilus microplus</name>
    <dbReference type="NCBI Taxonomy" id="6941"/>
    <lineage>
        <taxon>Eukaryota</taxon>
        <taxon>Metazoa</taxon>
        <taxon>Ecdysozoa</taxon>
        <taxon>Arthropoda</taxon>
        <taxon>Chelicerata</taxon>
        <taxon>Arachnida</taxon>
        <taxon>Acari</taxon>
        <taxon>Parasitiformes</taxon>
        <taxon>Ixodida</taxon>
        <taxon>Ixodoidea</taxon>
        <taxon>Ixodidae</taxon>
        <taxon>Rhipicephalinae</taxon>
        <taxon>Rhipicephalus</taxon>
        <taxon>Boophilus</taxon>
    </lineage>
</organism>
<name>A0A9J6DLL5_RHIMP</name>
<reference evidence="1" key="2">
    <citation type="submission" date="2021-09" db="EMBL/GenBank/DDBJ databases">
        <authorList>
            <person name="Jia N."/>
            <person name="Wang J."/>
            <person name="Shi W."/>
            <person name="Du L."/>
            <person name="Sun Y."/>
            <person name="Zhan W."/>
            <person name="Jiang J."/>
            <person name="Wang Q."/>
            <person name="Zhang B."/>
            <person name="Ji P."/>
            <person name="Sakyi L.B."/>
            <person name="Cui X."/>
            <person name="Yuan T."/>
            <person name="Jiang B."/>
            <person name="Yang W."/>
            <person name="Lam T.T.-Y."/>
            <person name="Chang Q."/>
            <person name="Ding S."/>
            <person name="Wang X."/>
            <person name="Zhu J."/>
            <person name="Ruan X."/>
            <person name="Zhao L."/>
            <person name="Wei J."/>
            <person name="Que T."/>
            <person name="Du C."/>
            <person name="Cheng J."/>
            <person name="Dai P."/>
            <person name="Han X."/>
            <person name="Huang E."/>
            <person name="Gao Y."/>
            <person name="Liu J."/>
            <person name="Shao H."/>
            <person name="Ye R."/>
            <person name="Li L."/>
            <person name="Wei W."/>
            <person name="Wang X."/>
            <person name="Wang C."/>
            <person name="Huo Q."/>
            <person name="Li W."/>
            <person name="Guo W."/>
            <person name="Chen H."/>
            <person name="Chen S."/>
            <person name="Zhou L."/>
            <person name="Zhou L."/>
            <person name="Ni X."/>
            <person name="Tian J."/>
            <person name="Zhou Y."/>
            <person name="Sheng Y."/>
            <person name="Liu T."/>
            <person name="Pan Y."/>
            <person name="Xia L."/>
            <person name="Li J."/>
            <person name="Zhao F."/>
            <person name="Cao W."/>
        </authorList>
    </citation>
    <scope>NUCLEOTIDE SEQUENCE</scope>
    <source>
        <strain evidence="1">Rmic-2018</strain>
        <tissue evidence="1">Larvae</tissue>
    </source>
</reference>
<comment type="caution">
    <text evidence="1">The sequence shown here is derived from an EMBL/GenBank/DDBJ whole genome shotgun (WGS) entry which is preliminary data.</text>
</comment>
<dbReference type="EMBL" id="JABSTU010000008">
    <property type="protein sequence ID" value="KAH8023028.1"/>
    <property type="molecule type" value="Genomic_DNA"/>
</dbReference>
<sequence>MNEAFPDGHFNEDMRLIKDNLDFHKLVKICCTRERRKEQIEEIQKTTQGSHGNTGKRPDFPEEVDFVQNDKTCKKCGYAFHKNQFCLAVGKKCEKRNYVANVCWSKKPSKRSVTQIKTRNVDSLECEENYFLHAVSQTHMQTSGVRKADIRIEGKPVLVRTSKDDNLCTLKEYASTRRAEDRSLGADDLVVEKPRLHPLAPAFDAQHAVEVVLRKGQSERRCYNLSITDVTQRDHIKQREVSRGAWAVLAFFHQSPVDSAG</sequence>
<dbReference type="Proteomes" id="UP000821866">
    <property type="component" value="Chromosome 6"/>
</dbReference>
<gene>
    <name evidence="1" type="ORF">HPB51_010014</name>
</gene>
<accession>A0A9J6DLL5</accession>
<reference evidence="1" key="1">
    <citation type="journal article" date="2020" name="Cell">
        <title>Large-Scale Comparative Analyses of Tick Genomes Elucidate Their Genetic Diversity and Vector Capacities.</title>
        <authorList>
            <consortium name="Tick Genome and Microbiome Consortium (TIGMIC)"/>
            <person name="Jia N."/>
            <person name="Wang J."/>
            <person name="Shi W."/>
            <person name="Du L."/>
            <person name="Sun Y."/>
            <person name="Zhan W."/>
            <person name="Jiang J.F."/>
            <person name="Wang Q."/>
            <person name="Zhang B."/>
            <person name="Ji P."/>
            <person name="Bell-Sakyi L."/>
            <person name="Cui X.M."/>
            <person name="Yuan T.T."/>
            <person name="Jiang B.G."/>
            <person name="Yang W.F."/>
            <person name="Lam T.T."/>
            <person name="Chang Q.C."/>
            <person name="Ding S.J."/>
            <person name="Wang X.J."/>
            <person name="Zhu J.G."/>
            <person name="Ruan X.D."/>
            <person name="Zhao L."/>
            <person name="Wei J.T."/>
            <person name="Ye R.Z."/>
            <person name="Que T.C."/>
            <person name="Du C.H."/>
            <person name="Zhou Y.H."/>
            <person name="Cheng J.X."/>
            <person name="Dai P.F."/>
            <person name="Guo W.B."/>
            <person name="Han X.H."/>
            <person name="Huang E.J."/>
            <person name="Li L.F."/>
            <person name="Wei W."/>
            <person name="Gao Y.C."/>
            <person name="Liu J.Z."/>
            <person name="Shao H.Z."/>
            <person name="Wang X."/>
            <person name="Wang C.C."/>
            <person name="Yang T.C."/>
            <person name="Huo Q.B."/>
            <person name="Li W."/>
            <person name="Chen H.Y."/>
            <person name="Chen S.E."/>
            <person name="Zhou L.G."/>
            <person name="Ni X.B."/>
            <person name="Tian J.H."/>
            <person name="Sheng Y."/>
            <person name="Liu T."/>
            <person name="Pan Y.S."/>
            <person name="Xia L.Y."/>
            <person name="Li J."/>
            <person name="Zhao F."/>
            <person name="Cao W.C."/>
        </authorList>
    </citation>
    <scope>NUCLEOTIDE SEQUENCE</scope>
    <source>
        <strain evidence="1">Rmic-2018</strain>
    </source>
</reference>
<evidence type="ECO:0000313" key="1">
    <source>
        <dbReference type="EMBL" id="KAH8023028.1"/>
    </source>
</evidence>
<protein>
    <submittedName>
        <fullName evidence="1">Uncharacterized protein</fullName>
    </submittedName>
</protein>
<dbReference type="AlphaFoldDB" id="A0A9J6DLL5"/>
<evidence type="ECO:0000313" key="2">
    <source>
        <dbReference type="Proteomes" id="UP000821866"/>
    </source>
</evidence>